<dbReference type="Proteomes" id="UP000664032">
    <property type="component" value="Unassembled WGS sequence"/>
</dbReference>
<evidence type="ECO:0000313" key="1">
    <source>
        <dbReference type="EMBL" id="KAH9479429.1"/>
    </source>
</evidence>
<evidence type="ECO:0000313" key="2">
    <source>
        <dbReference type="Proteomes" id="UP000664032"/>
    </source>
</evidence>
<sequence>MANRRQPKDQLCPICNKMFSIQGIAQHIRSCSGKTPSLDAQNAFGDFANRVYENNSLHYTSILNAAISHSPAIPNEDSTTASYSAIDMAQMETQDSLNGHHISLSMEPEDSIEPVTNQSSILQMLDEISNNHLPPPLPHQICIEFHPSANMPPKFIPTHQYNPNSYQTSPTPHSTSTNPWHPFRTRLDFEVAELALSSHMNRQQKQILLTLIDRIKEKPEQFTIDSVSELEKTWELARSYRSTGFQKKEYLVPYQNDEIGYEVYIRPLIEWCNSLLQNPSLLSQFHWIAERHYKQNDGKRDRLIGEPWTANEWWSIQNLLPNGALPFFIILYADKTRLSTFGTAKAYPVLARCANLPANLRNSDGIGGGILVGWLPIVDEDAGESGKKIFVNFKRIVWHKGFHEILKSVQEYATTGYYAQCADNIRIMKSTKDKENYLKEYGLRNVENVFWMMNGSDVYKALSWDRLHAYHGGLFSDHLWSEFKAIIDSSGRKDAEIIDNQFDQIPRWSGLNHFASIIKTGEFADGTKYEDIAKIICYASHNVLEKSDRGYCLLKLMRSFVELDMYSSLIIHSSTTLHGLQKELAKFCSILEEYIQLHPDKNWNFPKIHSHVHMIQDIVAKGATRNSNTKPNEKAHGLLKLWYRFHTNFKDVAPQECALIHILKMNHDDLIAMIIRMDINAIDDLDMPKEDGEESLISTPQVSNLGNSLGNGSSNEKRAQSHISIGSLQAIITFADVEKQFKENMAFERFRIKTGKYLAAASGSTIRLKANHKITPFELARIHYQSEIDWSAQRDMVRVSKSFHKRPRNDYVLLALDHQKYCFAQLLFMFIVSLDDKTEWPLALILPLDEPVDQRTNLARRRDKDLEFLRVRARRRTNSAIIDLDPLHSGKMMLYQGYSTALNMRKGSVAGESSISGASFFRGATLAELEQKQRCRIQQDTIFNLESKVRELKEENASLKMRLINKKGAVRPAVSDTSDCAAEIALRKDLIRLAKYHFIFYRIIVPKSLFGNPRPSFSSNNASARYKDENTSKLGNIAELYECFPAKYHSIISENVEMAVNVFVKGLSEGRSTILNKIRTSAPSIFPNIPSELFTSPLSFGLSSHAVVQTLLGASDRVKVMTGTKEIWKLIYPNDTAHTFPPVLFADSDTNNALGLFKSDFLLKTARIILLGPSALKAEIMPRTREDSPSAHIDSRMNCTTPGLIAASATATIYILSDDREFTSSGVGPTTGRLYLAQHDMYKHYLITQQSSLASLFKYWDNILFPHQKPIIPTSITQQPTEILTSSHSRMSDSESSPSPHPVYQMIANFSRQTTITPSSTTSIPGPIVNVEDRDTDSDVEDFAPPLQSTRNLPSNTQDITEDRSDTDEEPTPAAFESALHVTNTTVNAPLPVFLPVPKTQTPTSPPLSSNTVSVPNASTSISPLEAPVIKPKRGRKKGLAPVQPDATVVAKTRSTRSSKRANITPL</sequence>
<protein>
    <submittedName>
        <fullName evidence="1">Uncharacterized protein</fullName>
    </submittedName>
</protein>
<reference evidence="1" key="1">
    <citation type="submission" date="2021-10" db="EMBL/GenBank/DDBJ databases">
        <title>Psilocybe cubensis genome.</title>
        <authorList>
            <person name="Mckernan K.J."/>
            <person name="Crawford S."/>
            <person name="Trippe A."/>
            <person name="Kane L.T."/>
            <person name="Mclaughlin S."/>
        </authorList>
    </citation>
    <scope>NUCLEOTIDE SEQUENCE</scope>
    <source>
        <strain evidence="1">MGC-MH-2018</strain>
    </source>
</reference>
<accession>A0ACB8GVD2</accession>
<proteinExistence type="predicted"/>
<name>A0ACB8GVD2_PSICU</name>
<comment type="caution">
    <text evidence="1">The sequence shown here is derived from an EMBL/GenBank/DDBJ whole genome shotgun (WGS) entry which is preliminary data.</text>
</comment>
<dbReference type="EMBL" id="JAFIQS020000007">
    <property type="protein sequence ID" value="KAH9479429.1"/>
    <property type="molecule type" value="Genomic_DNA"/>
</dbReference>
<organism evidence="1 2">
    <name type="scientific">Psilocybe cubensis</name>
    <name type="common">Psychedelic mushroom</name>
    <name type="synonym">Stropharia cubensis</name>
    <dbReference type="NCBI Taxonomy" id="181762"/>
    <lineage>
        <taxon>Eukaryota</taxon>
        <taxon>Fungi</taxon>
        <taxon>Dikarya</taxon>
        <taxon>Basidiomycota</taxon>
        <taxon>Agaricomycotina</taxon>
        <taxon>Agaricomycetes</taxon>
        <taxon>Agaricomycetidae</taxon>
        <taxon>Agaricales</taxon>
        <taxon>Agaricineae</taxon>
        <taxon>Strophariaceae</taxon>
        <taxon>Psilocybe</taxon>
    </lineage>
</organism>
<keyword evidence="2" id="KW-1185">Reference proteome</keyword>
<gene>
    <name evidence="1" type="ORF">JR316_0008022</name>
</gene>